<accession>A0ABR2ZLS1</accession>
<dbReference type="PANTHER" id="PTHR34997">
    <property type="entry name" value="AM15"/>
    <property type="match status" value="1"/>
</dbReference>
<evidence type="ECO:0000259" key="4">
    <source>
        <dbReference type="PROSITE" id="PS51782"/>
    </source>
</evidence>
<dbReference type="CDD" id="cd00118">
    <property type="entry name" value="LysM"/>
    <property type="match status" value="2"/>
</dbReference>
<reference evidence="5 6" key="1">
    <citation type="submission" date="2024-05" db="EMBL/GenBank/DDBJ databases">
        <title>A draft genome resource for the thread blight pathogen Marasmius tenuissimus strain MS-2.</title>
        <authorList>
            <person name="Yulfo-Soto G.E."/>
            <person name="Baruah I.K."/>
            <person name="Amoako-Attah I."/>
            <person name="Bukari Y."/>
            <person name="Meinhardt L.W."/>
            <person name="Bailey B.A."/>
            <person name="Cohen S.P."/>
        </authorList>
    </citation>
    <scope>NUCLEOTIDE SEQUENCE [LARGE SCALE GENOMIC DNA]</scope>
    <source>
        <strain evidence="5 6">MS-2</strain>
    </source>
</reference>
<dbReference type="SUPFAM" id="SSF54106">
    <property type="entry name" value="LysM domain"/>
    <property type="match status" value="2"/>
</dbReference>
<dbReference type="EMBL" id="JBBXMP010000114">
    <property type="protein sequence ID" value="KAL0062122.1"/>
    <property type="molecule type" value="Genomic_DNA"/>
</dbReference>
<dbReference type="InterPro" id="IPR018392">
    <property type="entry name" value="LysM"/>
</dbReference>
<dbReference type="Pfam" id="PF01476">
    <property type="entry name" value="LysM"/>
    <property type="match status" value="2"/>
</dbReference>
<dbReference type="Proteomes" id="UP001437256">
    <property type="component" value="Unassembled WGS sequence"/>
</dbReference>
<protein>
    <recommendedName>
        <fullName evidence="4">LysM domain-containing protein</fullName>
    </recommendedName>
</protein>
<evidence type="ECO:0000256" key="2">
    <source>
        <dbReference type="ARBA" id="ARBA00023026"/>
    </source>
</evidence>
<evidence type="ECO:0000256" key="3">
    <source>
        <dbReference type="SAM" id="SignalP"/>
    </source>
</evidence>
<organism evidence="5 6">
    <name type="scientific">Marasmius tenuissimus</name>
    <dbReference type="NCBI Taxonomy" id="585030"/>
    <lineage>
        <taxon>Eukaryota</taxon>
        <taxon>Fungi</taxon>
        <taxon>Dikarya</taxon>
        <taxon>Basidiomycota</taxon>
        <taxon>Agaricomycotina</taxon>
        <taxon>Agaricomycetes</taxon>
        <taxon>Agaricomycetidae</taxon>
        <taxon>Agaricales</taxon>
        <taxon>Marasmiineae</taxon>
        <taxon>Marasmiaceae</taxon>
        <taxon>Marasmius</taxon>
    </lineage>
</organism>
<keyword evidence="6" id="KW-1185">Reference proteome</keyword>
<keyword evidence="1" id="KW-0147">Chitin-binding</keyword>
<feature type="domain" description="LysM" evidence="4">
    <location>
        <begin position="27"/>
        <end position="73"/>
    </location>
</feature>
<feature type="chain" id="PRO_5046028365" description="LysM domain-containing protein" evidence="3">
    <location>
        <begin position="18"/>
        <end position="314"/>
    </location>
</feature>
<evidence type="ECO:0000256" key="1">
    <source>
        <dbReference type="ARBA" id="ARBA00022669"/>
    </source>
</evidence>
<dbReference type="InterPro" id="IPR052210">
    <property type="entry name" value="LysM1-like"/>
</dbReference>
<name>A0ABR2ZLS1_9AGAR</name>
<keyword evidence="2" id="KW-0843">Virulence</keyword>
<evidence type="ECO:0000313" key="6">
    <source>
        <dbReference type="Proteomes" id="UP001437256"/>
    </source>
</evidence>
<dbReference type="PANTHER" id="PTHR34997:SF1">
    <property type="entry name" value="PEPTIDOGLYCAN-BINDING LYSIN DOMAIN"/>
    <property type="match status" value="1"/>
</dbReference>
<evidence type="ECO:0000313" key="5">
    <source>
        <dbReference type="EMBL" id="KAL0062122.1"/>
    </source>
</evidence>
<feature type="signal peptide" evidence="3">
    <location>
        <begin position="1"/>
        <end position="17"/>
    </location>
</feature>
<proteinExistence type="predicted"/>
<comment type="caution">
    <text evidence="5">The sequence shown here is derived from an EMBL/GenBank/DDBJ whole genome shotgun (WGS) entry which is preliminary data.</text>
</comment>
<dbReference type="PROSITE" id="PS51782">
    <property type="entry name" value="LYSM"/>
    <property type="match status" value="2"/>
</dbReference>
<dbReference type="InterPro" id="IPR036779">
    <property type="entry name" value="LysM_dom_sf"/>
</dbReference>
<dbReference type="SMART" id="SM00257">
    <property type="entry name" value="LysM"/>
    <property type="match status" value="2"/>
</dbReference>
<gene>
    <name evidence="5" type="ORF">AAF712_011049</name>
</gene>
<feature type="domain" description="LysM" evidence="4">
    <location>
        <begin position="94"/>
        <end position="140"/>
    </location>
</feature>
<keyword evidence="3" id="KW-0732">Signal</keyword>
<sequence>MPFLHLTFFSFVLVAQALVPRGATCTQQYTVQAGDSCNTIEKNFKIASGTVRSLNSLVNPQCTNLYPGQSLCLSTSSSGSSGSGGGGGGTSCSQTYTVQLGDSCSKIEKNFGLSAGSVIKLNFAINSQCTNMYPGQSLCLVAGDSSSGGGGGGGSTVTVTVTSAGPMQTATTLITLTQTHTLSASTETETKTLSLTTVTATVPISVTATETSPVTTTATVTKTTTQSETVIVTSSATPSTSCPSVSRFACATKDKTGMTLEYEASQLSRPETQCAYFSPGGLGFCTYKKADGTLIRDGDNGTCPARMELVYTFQ</sequence>
<dbReference type="Gene3D" id="3.10.350.10">
    <property type="entry name" value="LysM domain"/>
    <property type="match status" value="2"/>
</dbReference>